<dbReference type="PROSITE" id="PS51363">
    <property type="entry name" value="W2"/>
    <property type="match status" value="1"/>
</dbReference>
<dbReference type="InterPro" id="IPR011004">
    <property type="entry name" value="Trimer_LpxA-like_sf"/>
</dbReference>
<dbReference type="GO" id="GO:0003743">
    <property type="term" value="F:translation initiation factor activity"/>
    <property type="evidence" value="ECO:0000318"/>
    <property type="project" value="GO_Central"/>
</dbReference>
<dbReference type="SUPFAM" id="SSF48371">
    <property type="entry name" value="ARM repeat"/>
    <property type="match status" value="1"/>
</dbReference>
<evidence type="ECO:0000256" key="3">
    <source>
        <dbReference type="ARBA" id="ARBA00022490"/>
    </source>
</evidence>
<dbReference type="Gene3D" id="1.25.40.180">
    <property type="match status" value="1"/>
</dbReference>
<keyword evidence="12" id="KW-1185">Reference proteome</keyword>
<dbReference type="Gene3D" id="2.160.10.10">
    <property type="entry name" value="Hexapeptide repeat proteins"/>
    <property type="match status" value="2"/>
</dbReference>
<comment type="similarity">
    <text evidence="2">Belongs to the eIF-2B gamma/epsilon subunits family.</text>
</comment>
<evidence type="ECO:0000313" key="12">
    <source>
        <dbReference type="Proteomes" id="UP000001357"/>
    </source>
</evidence>
<dbReference type="InterPro" id="IPR056764">
    <property type="entry name" value="LbH_EIF2B3/5"/>
</dbReference>
<dbReference type="InterPro" id="IPR016024">
    <property type="entry name" value="ARM-type_fold"/>
</dbReference>
<dbReference type="InterPro" id="IPR029044">
    <property type="entry name" value="Nucleotide-diphossugar_trans"/>
</dbReference>
<dbReference type="Proteomes" id="UP000001357">
    <property type="component" value="Unassembled WGS sequence"/>
</dbReference>
<evidence type="ECO:0000256" key="9">
    <source>
        <dbReference type="SAM" id="MobiDB-lite"/>
    </source>
</evidence>
<evidence type="ECO:0000313" key="11">
    <source>
        <dbReference type="EMBL" id="EDQ89397.1"/>
    </source>
</evidence>
<reference evidence="11 12" key="1">
    <citation type="journal article" date="2008" name="Nature">
        <title>The genome of the choanoflagellate Monosiga brevicollis and the origin of metazoans.</title>
        <authorList>
            <consortium name="JGI Sequencing"/>
            <person name="King N."/>
            <person name="Westbrook M.J."/>
            <person name="Young S.L."/>
            <person name="Kuo A."/>
            <person name="Abedin M."/>
            <person name="Chapman J."/>
            <person name="Fairclough S."/>
            <person name="Hellsten U."/>
            <person name="Isogai Y."/>
            <person name="Letunic I."/>
            <person name="Marr M."/>
            <person name="Pincus D."/>
            <person name="Putnam N."/>
            <person name="Rokas A."/>
            <person name="Wright K.J."/>
            <person name="Zuzow R."/>
            <person name="Dirks W."/>
            <person name="Good M."/>
            <person name="Goodstein D."/>
            <person name="Lemons D."/>
            <person name="Li W."/>
            <person name="Lyons J.B."/>
            <person name="Morris A."/>
            <person name="Nichols S."/>
            <person name="Richter D.J."/>
            <person name="Salamov A."/>
            <person name="Bork P."/>
            <person name="Lim W.A."/>
            <person name="Manning G."/>
            <person name="Miller W.T."/>
            <person name="McGinnis W."/>
            <person name="Shapiro H."/>
            <person name="Tjian R."/>
            <person name="Grigoriev I.V."/>
            <person name="Rokhsar D."/>
        </authorList>
    </citation>
    <scope>NUCLEOTIDE SEQUENCE [LARGE SCALE GENOMIC DNA]</scope>
    <source>
        <strain evidence="12">MX1 / ATCC 50154</strain>
    </source>
</reference>
<feature type="compositionally biased region" description="Acidic residues" evidence="9">
    <location>
        <begin position="335"/>
        <end position="351"/>
    </location>
</feature>
<dbReference type="Gene3D" id="3.90.550.10">
    <property type="entry name" value="Spore Coat Polysaccharide Biosynthesis Protein SpsA, Chain A"/>
    <property type="match status" value="1"/>
</dbReference>
<dbReference type="CDD" id="cd11558">
    <property type="entry name" value="W2_eIF2B_epsilon"/>
    <property type="match status" value="1"/>
</dbReference>
<dbReference type="GO" id="GO:0031369">
    <property type="term" value="F:translation initiation factor binding"/>
    <property type="evidence" value="ECO:0000318"/>
    <property type="project" value="GO_Central"/>
</dbReference>
<evidence type="ECO:0000256" key="8">
    <source>
        <dbReference type="ARBA" id="ARBA00046432"/>
    </source>
</evidence>
<protein>
    <recommendedName>
        <fullName evidence="6">Translation initiation factor eIF2B subunit epsilon</fullName>
    </recommendedName>
    <alternativeName>
        <fullName evidence="7">eIF2B GDP-GTP exchange factor subunit epsilon</fullName>
    </alternativeName>
</protein>
<evidence type="ECO:0000256" key="5">
    <source>
        <dbReference type="ARBA" id="ARBA00022917"/>
    </source>
</evidence>
<keyword evidence="5" id="KW-0648">Protein biosynthesis</keyword>
<dbReference type="SUPFAM" id="SSF53448">
    <property type="entry name" value="Nucleotide-diphospho-sugar transferases"/>
    <property type="match status" value="1"/>
</dbReference>
<evidence type="ECO:0000256" key="4">
    <source>
        <dbReference type="ARBA" id="ARBA00022540"/>
    </source>
</evidence>
<comment type="subcellular location">
    <subcellularLocation>
        <location evidence="1">Cytoplasm</location>
        <location evidence="1">Cytosol</location>
    </subcellularLocation>
</comment>
<keyword evidence="4" id="KW-0396">Initiation factor</keyword>
<accession>A9UZN2</accession>
<feature type="domain" description="W2" evidence="10">
    <location>
        <begin position="433"/>
        <end position="612"/>
    </location>
</feature>
<comment type="subunit">
    <text evidence="8">Component of the translation initiation factor 2B (eIF2B) complex which is a heterodecamer of two sets of five different subunits: alpha, beta, gamma, delta and epsilon. Subunits alpha, beta and delta comprise a regulatory subcomplex and subunits epsilon and gamma comprise a catalytic subcomplex. Within the complex, the hexameric regulatory complex resides at the center, with the two heterodimeric catalytic subcomplexes bound on opposite sides.</text>
</comment>
<dbReference type="AlphaFoldDB" id="A9UZN2"/>
<dbReference type="KEGG" id="mbr:MONBRDRAFT_25519"/>
<dbReference type="InterPro" id="IPR051956">
    <property type="entry name" value="eIF2B_epsilon"/>
</dbReference>
<dbReference type="RefSeq" id="XP_001745973.1">
    <property type="nucleotide sequence ID" value="XM_001745921.1"/>
</dbReference>
<dbReference type="GeneID" id="5891116"/>
<evidence type="ECO:0000259" key="10">
    <source>
        <dbReference type="PROSITE" id="PS51363"/>
    </source>
</evidence>
<dbReference type="STRING" id="81824.A9UZN2"/>
<organism evidence="11 12">
    <name type="scientific">Monosiga brevicollis</name>
    <name type="common">Choanoflagellate</name>
    <dbReference type="NCBI Taxonomy" id="81824"/>
    <lineage>
        <taxon>Eukaryota</taxon>
        <taxon>Choanoflagellata</taxon>
        <taxon>Craspedida</taxon>
        <taxon>Salpingoecidae</taxon>
        <taxon>Monosiga</taxon>
    </lineage>
</organism>
<feature type="region of interest" description="Disordered" evidence="9">
    <location>
        <begin position="335"/>
        <end position="359"/>
    </location>
</feature>
<gene>
    <name evidence="11" type="ORF">MONBRDRAFT_25519</name>
</gene>
<dbReference type="PANTHER" id="PTHR45887">
    <property type="entry name" value="TRANSLATION INITIATION FACTOR EIF-2B SUBUNIT EPSILON"/>
    <property type="match status" value="1"/>
</dbReference>
<dbReference type="Pfam" id="PF25084">
    <property type="entry name" value="LbH_EIF2B"/>
    <property type="match status" value="1"/>
</dbReference>
<dbReference type="InterPro" id="IPR003307">
    <property type="entry name" value="W2_domain"/>
</dbReference>
<dbReference type="Pfam" id="PF02020">
    <property type="entry name" value="W2"/>
    <property type="match status" value="1"/>
</dbReference>
<dbReference type="GO" id="GO:0005085">
    <property type="term" value="F:guanyl-nucleotide exchange factor activity"/>
    <property type="evidence" value="ECO:0000318"/>
    <property type="project" value="GO_Central"/>
</dbReference>
<dbReference type="FunCoup" id="A9UZN2">
    <property type="interactions" value="1933"/>
</dbReference>
<proteinExistence type="inferred from homology"/>
<dbReference type="SUPFAM" id="SSF51161">
    <property type="entry name" value="Trimeric LpxA-like enzymes"/>
    <property type="match status" value="1"/>
</dbReference>
<evidence type="ECO:0000256" key="1">
    <source>
        <dbReference type="ARBA" id="ARBA00004514"/>
    </source>
</evidence>
<dbReference type="OMA" id="LAQSCKI"/>
<dbReference type="EMBL" id="CH991551">
    <property type="protein sequence ID" value="EDQ89397.1"/>
    <property type="molecule type" value="Genomic_DNA"/>
</dbReference>
<evidence type="ECO:0000256" key="7">
    <source>
        <dbReference type="ARBA" id="ARBA00044345"/>
    </source>
</evidence>
<keyword evidence="3" id="KW-0963">Cytoplasm</keyword>
<sequence>MSINTIASPRALSEGDVLREVDRLGVIKNHFVLVSGDVVSNFQLAQVLEQHKARYTKNRDTLMTMFLQRAMPNHRLRTGENDLTIGIDPTTAQLLTYSNSEPVNELALSLFSERESVAYRYDLIDCHTAICSPQVPMLFTDNFDYQEMFDFIRNVLQGDEITAAEIYTHVLDGAYAARASNLTAYDAISKDVIHRWTLPLVPDIFGPILHRYKTTHNYIQDNVVLARTCVLQRAVAVGHDTRVGIDGQAVTTIRDSVIGSSCRIGSGSSLDNAYVLNDCIIGNNCRLKKVFLGEGVQLLDNVEIGEGCVIGDRVVLGPNITLKPNTKISRAQVVEEEWGADSDEESDEDEAMGTGAETPEGVYDVELVGEQGRGYLWQDDIDEDEEDDASFRQWQDNRARLILEDNEHAENSEDDEDASELDAEEFEQVMLNQDDFQQFLDNMIALLTEKLGVQSNGTIKPQGETQDIALEITGMRSAHHLSPHDVVTGMTMAIIEQVGLLKNTGAMATFFKGAIEFLAPILGNFVTSQTDHDIMLRALEDGFNQCQRAIPAFQILLHSLYEENVLAEEEILRWHARPTDPEIDVEIRPQLLKNVAEFIVWLETAESEEDSDESDSDSD</sequence>
<dbReference type="SMART" id="SM00515">
    <property type="entry name" value="eIF5C"/>
    <property type="match status" value="1"/>
</dbReference>
<dbReference type="GO" id="GO:0005851">
    <property type="term" value="C:eukaryotic translation initiation factor 2B complex"/>
    <property type="evidence" value="ECO:0000318"/>
    <property type="project" value="GO_Central"/>
</dbReference>
<name>A9UZN2_MONBE</name>
<dbReference type="InParanoid" id="A9UZN2"/>
<dbReference type="InterPro" id="IPR044123">
    <property type="entry name" value="W2_eIF2B_epsilon"/>
</dbReference>
<dbReference type="eggNOG" id="KOG1461">
    <property type="taxonomic scope" value="Eukaryota"/>
</dbReference>
<evidence type="ECO:0000256" key="6">
    <source>
        <dbReference type="ARBA" id="ARBA00044144"/>
    </source>
</evidence>
<dbReference type="PANTHER" id="PTHR45887:SF1">
    <property type="entry name" value="TRANSLATION INITIATION FACTOR EIF-2B SUBUNIT EPSILON"/>
    <property type="match status" value="1"/>
</dbReference>
<evidence type="ECO:0000256" key="2">
    <source>
        <dbReference type="ARBA" id="ARBA00007878"/>
    </source>
</evidence>